<dbReference type="SUPFAM" id="SSF46955">
    <property type="entry name" value="Putative DNA-binding domain"/>
    <property type="match status" value="1"/>
</dbReference>
<dbReference type="Gene3D" id="1.10.1660.10">
    <property type="match status" value="1"/>
</dbReference>
<dbReference type="PROSITE" id="PS50937">
    <property type="entry name" value="HTH_MERR_2"/>
    <property type="match status" value="1"/>
</dbReference>
<name>A0ABD5EE68_9ACTN</name>
<dbReference type="AlphaFoldDB" id="A0ABD5EE68"/>
<evidence type="ECO:0000313" key="3">
    <source>
        <dbReference type="EMBL" id="MDT0419755.1"/>
    </source>
</evidence>
<dbReference type="PANTHER" id="PTHR30204">
    <property type="entry name" value="REDOX-CYCLING DRUG-SENSING TRANSCRIPTIONAL ACTIVATOR SOXR"/>
    <property type="match status" value="1"/>
</dbReference>
<proteinExistence type="predicted"/>
<evidence type="ECO:0000313" key="4">
    <source>
        <dbReference type="Proteomes" id="UP001183607"/>
    </source>
</evidence>
<dbReference type="CDD" id="cd01107">
    <property type="entry name" value="HTH_BmrR"/>
    <property type="match status" value="1"/>
</dbReference>
<dbReference type="PANTHER" id="PTHR30204:SF97">
    <property type="entry name" value="MERR FAMILY REGULATORY PROTEIN"/>
    <property type="match status" value="1"/>
</dbReference>
<gene>
    <name evidence="3" type="ORF">RM574_30220</name>
</gene>
<accession>A0ABD5EE68</accession>
<reference evidence="4" key="1">
    <citation type="submission" date="2023-07" db="EMBL/GenBank/DDBJ databases">
        <title>30 novel species of actinomycetes from the DSMZ collection.</title>
        <authorList>
            <person name="Nouioui I."/>
        </authorList>
    </citation>
    <scope>NUCLEOTIDE SEQUENCE [LARGE SCALE GENOMIC DNA]</scope>
    <source>
        <strain evidence="4">DSM 41982</strain>
    </source>
</reference>
<keyword evidence="1" id="KW-0238">DNA-binding</keyword>
<dbReference type="SMART" id="SM00422">
    <property type="entry name" value="HTH_MERR"/>
    <property type="match status" value="1"/>
</dbReference>
<evidence type="ECO:0000259" key="2">
    <source>
        <dbReference type="PROSITE" id="PS50937"/>
    </source>
</evidence>
<dbReference type="RefSeq" id="WP_093852653.1">
    <property type="nucleotide sequence ID" value="NZ_JAVRER010000116.1"/>
</dbReference>
<protein>
    <submittedName>
        <fullName evidence="3">MerR family transcriptional regulator</fullName>
    </submittedName>
</protein>
<dbReference type="Proteomes" id="UP001183607">
    <property type="component" value="Unassembled WGS sequence"/>
</dbReference>
<dbReference type="GO" id="GO:0003677">
    <property type="term" value="F:DNA binding"/>
    <property type="evidence" value="ECO:0007669"/>
    <property type="project" value="UniProtKB-KW"/>
</dbReference>
<comment type="caution">
    <text evidence="3">The sequence shown here is derived from an EMBL/GenBank/DDBJ whole genome shotgun (WGS) entry which is preliminary data.</text>
</comment>
<dbReference type="InterPro" id="IPR010499">
    <property type="entry name" value="AraC_E-bd"/>
</dbReference>
<dbReference type="Pfam" id="PF13411">
    <property type="entry name" value="MerR_1"/>
    <property type="match status" value="1"/>
</dbReference>
<evidence type="ECO:0000256" key="1">
    <source>
        <dbReference type="ARBA" id="ARBA00023125"/>
    </source>
</evidence>
<sequence length="275" mass="30120">MSELLSIGEFARATHLSVKALRHYHEQGLLEPAATDEVSGYRRYDLAQIPTAQIIHRFRDLDMPLADIREILRTPDPGARNALIARHLRRLEDQLARTHDAVTSLRDLLEHPEAAGAITHRRLPARRVAAVTADDLPVADIGAWYHGALGELFATLASQGLPPSGPAGGVYDDALFTLEHGRATVYVPVATEPRAAGRVRMTELPPAELAVITHEGPETGIDRAYGTLATYVTRHALAVAGPIHEFYPVTFHDTPDPSHWRTEIGWPVFTTTAPA</sequence>
<dbReference type="Pfam" id="PF06445">
    <property type="entry name" value="GyrI-like"/>
    <property type="match status" value="1"/>
</dbReference>
<dbReference type="InterPro" id="IPR000551">
    <property type="entry name" value="MerR-type_HTH_dom"/>
</dbReference>
<dbReference type="InterPro" id="IPR009061">
    <property type="entry name" value="DNA-bd_dom_put_sf"/>
</dbReference>
<dbReference type="InterPro" id="IPR029442">
    <property type="entry name" value="GyrI-like"/>
</dbReference>
<organism evidence="3 4">
    <name type="scientific">Streptomyces evansiae</name>
    <dbReference type="NCBI Taxonomy" id="3075535"/>
    <lineage>
        <taxon>Bacteria</taxon>
        <taxon>Bacillati</taxon>
        <taxon>Actinomycetota</taxon>
        <taxon>Actinomycetes</taxon>
        <taxon>Kitasatosporales</taxon>
        <taxon>Streptomycetaceae</taxon>
        <taxon>Streptomyces</taxon>
    </lineage>
</organism>
<dbReference type="EMBL" id="JAVRER010000116">
    <property type="protein sequence ID" value="MDT0419755.1"/>
    <property type="molecule type" value="Genomic_DNA"/>
</dbReference>
<dbReference type="Gene3D" id="3.20.80.10">
    <property type="entry name" value="Regulatory factor, effector binding domain"/>
    <property type="match status" value="1"/>
</dbReference>
<dbReference type="SMART" id="SM00871">
    <property type="entry name" value="AraC_E_bind"/>
    <property type="match status" value="1"/>
</dbReference>
<dbReference type="InterPro" id="IPR011256">
    <property type="entry name" value="Reg_factor_effector_dom_sf"/>
</dbReference>
<feature type="domain" description="HTH merR-type" evidence="2">
    <location>
        <begin position="4"/>
        <end position="74"/>
    </location>
</feature>
<dbReference type="SUPFAM" id="SSF55136">
    <property type="entry name" value="Probable bacterial effector-binding domain"/>
    <property type="match status" value="1"/>
</dbReference>
<dbReference type="InterPro" id="IPR047057">
    <property type="entry name" value="MerR_fam"/>
</dbReference>